<keyword evidence="6 7" id="KW-0472">Membrane</keyword>
<keyword evidence="4 7" id="KW-0812">Transmembrane</keyword>
<proteinExistence type="inferred from homology"/>
<feature type="domain" description="VTT" evidence="8">
    <location>
        <begin position="47"/>
        <end position="175"/>
    </location>
</feature>
<evidence type="ECO:0000259" key="8">
    <source>
        <dbReference type="Pfam" id="PF09335"/>
    </source>
</evidence>
<sequence>MNLIHLAAESASEPPGGLAGWAIGLMEALGGPGAGLAIALENLFPPLPSEVILPLAGFTASQGNMSLAGALIWTTVGSVVGAIVLYYVGALLGRDRTRAIAAKLPLVKTEDIDKTEAWFIKHGVKAVFFGRMIPIFRSFISIPAGVERMSIATFILFTTLGSLIWNTIFVVAGYQLGENWHIVDEYAGVFSRAVLIAVVVAVVAFVVLRIMKNRRLKAQGIDPAAEPPADPERTQIITGDDSTQVIERYRDN</sequence>
<keyword evidence="10" id="KW-1185">Reference proteome</keyword>
<comment type="subcellular location">
    <subcellularLocation>
        <location evidence="1">Cell membrane</location>
        <topology evidence="1">Multi-pass membrane protein</topology>
    </subcellularLocation>
</comment>
<dbReference type="PANTHER" id="PTHR42709:SF6">
    <property type="entry name" value="UNDECAPRENYL PHOSPHATE TRANSPORTER A"/>
    <property type="match status" value="1"/>
</dbReference>
<keyword evidence="3" id="KW-1003">Cell membrane</keyword>
<evidence type="ECO:0000256" key="5">
    <source>
        <dbReference type="ARBA" id="ARBA00022989"/>
    </source>
</evidence>
<name>A0AAC9PQG7_9PSEU</name>
<dbReference type="GO" id="GO:0005886">
    <property type="term" value="C:plasma membrane"/>
    <property type="evidence" value="ECO:0007669"/>
    <property type="project" value="UniProtKB-SubCell"/>
</dbReference>
<feature type="transmembrane region" description="Helical" evidence="7">
    <location>
        <begin position="151"/>
        <end position="174"/>
    </location>
</feature>
<evidence type="ECO:0000256" key="1">
    <source>
        <dbReference type="ARBA" id="ARBA00004651"/>
    </source>
</evidence>
<dbReference type="Pfam" id="PF09335">
    <property type="entry name" value="VTT_dom"/>
    <property type="match status" value="1"/>
</dbReference>
<dbReference type="EMBL" id="CP016076">
    <property type="protein sequence ID" value="APU13070.1"/>
    <property type="molecule type" value="Genomic_DNA"/>
</dbReference>
<dbReference type="PANTHER" id="PTHR42709">
    <property type="entry name" value="ALKALINE PHOSPHATASE LIKE PROTEIN"/>
    <property type="match status" value="1"/>
</dbReference>
<dbReference type="RefSeq" id="WP_075739266.1">
    <property type="nucleotide sequence ID" value="NZ_CP016076.1"/>
</dbReference>
<comment type="similarity">
    <text evidence="2">Belongs to the DedA family.</text>
</comment>
<keyword evidence="5 7" id="KW-1133">Transmembrane helix</keyword>
<evidence type="ECO:0000313" key="9">
    <source>
        <dbReference type="EMBL" id="APU13070.1"/>
    </source>
</evidence>
<organism evidence="9 10">
    <name type="scientific">Actinoalloteichus fjordicus</name>
    <dbReference type="NCBI Taxonomy" id="1612552"/>
    <lineage>
        <taxon>Bacteria</taxon>
        <taxon>Bacillati</taxon>
        <taxon>Actinomycetota</taxon>
        <taxon>Actinomycetes</taxon>
        <taxon>Pseudonocardiales</taxon>
        <taxon>Pseudonocardiaceae</taxon>
        <taxon>Actinoalloteichus</taxon>
    </lineage>
</organism>
<reference evidence="10" key="1">
    <citation type="submission" date="2016-06" db="EMBL/GenBank/DDBJ databases">
        <title>Complete genome sequence of Actinoalloteichus fjordicus DSM 46855 (=ADI127-17), type strain of the new species Actinoalloteichus fjordicus.</title>
        <authorList>
            <person name="Ruckert C."/>
            <person name="Nouioui I."/>
            <person name="Willmese J."/>
            <person name="van Wezel G."/>
            <person name="Klenk H.-P."/>
            <person name="Kalinowski J."/>
            <person name="Zotchev S.B."/>
        </authorList>
    </citation>
    <scope>NUCLEOTIDE SEQUENCE [LARGE SCALE GENOMIC DNA]</scope>
    <source>
        <strain evidence="10">ADI127-7</strain>
    </source>
</reference>
<evidence type="ECO:0000256" key="4">
    <source>
        <dbReference type="ARBA" id="ARBA00022692"/>
    </source>
</evidence>
<dbReference type="InterPro" id="IPR032816">
    <property type="entry name" value="VTT_dom"/>
</dbReference>
<evidence type="ECO:0000256" key="7">
    <source>
        <dbReference type="SAM" id="Phobius"/>
    </source>
</evidence>
<evidence type="ECO:0000256" key="3">
    <source>
        <dbReference type="ARBA" id="ARBA00022475"/>
    </source>
</evidence>
<dbReference type="Proteomes" id="UP000185511">
    <property type="component" value="Chromosome"/>
</dbReference>
<dbReference type="AlphaFoldDB" id="A0AAC9PQG7"/>
<evidence type="ECO:0000256" key="2">
    <source>
        <dbReference type="ARBA" id="ARBA00010792"/>
    </source>
</evidence>
<gene>
    <name evidence="9" type="ORF">UA74_04965</name>
</gene>
<accession>A0AAC9PQG7</accession>
<evidence type="ECO:0000313" key="10">
    <source>
        <dbReference type="Proteomes" id="UP000185511"/>
    </source>
</evidence>
<dbReference type="InterPro" id="IPR051311">
    <property type="entry name" value="DedA_domain"/>
</dbReference>
<feature type="transmembrane region" description="Helical" evidence="7">
    <location>
        <begin position="67"/>
        <end position="88"/>
    </location>
</feature>
<evidence type="ECO:0000256" key="6">
    <source>
        <dbReference type="ARBA" id="ARBA00023136"/>
    </source>
</evidence>
<dbReference type="KEGG" id="acad:UA74_04965"/>
<protein>
    <recommendedName>
        <fullName evidence="8">VTT domain-containing protein</fullName>
    </recommendedName>
</protein>
<feature type="transmembrane region" description="Helical" evidence="7">
    <location>
        <begin position="186"/>
        <end position="208"/>
    </location>
</feature>